<dbReference type="AlphaFoldDB" id="A0A8K0DIV2"/>
<dbReference type="EMBL" id="VOIH02000012">
    <property type="protein sequence ID" value="KAF3431735.1"/>
    <property type="molecule type" value="Genomic_DNA"/>
</dbReference>
<comment type="caution">
    <text evidence="2">The sequence shown here is derived from an EMBL/GenBank/DDBJ whole genome shotgun (WGS) entry which is preliminary data.</text>
</comment>
<reference evidence="2" key="1">
    <citation type="submission" date="2020-03" db="EMBL/GenBank/DDBJ databases">
        <title>A high-quality chromosome-level genome assembly of a woody plant with both climbing and erect habits, Rhamnella rubrinervis.</title>
        <authorList>
            <person name="Lu Z."/>
            <person name="Yang Y."/>
            <person name="Zhu X."/>
            <person name="Sun Y."/>
        </authorList>
    </citation>
    <scope>NUCLEOTIDE SEQUENCE</scope>
    <source>
        <strain evidence="2">BYM</strain>
        <tissue evidence="2">Leaf</tissue>
    </source>
</reference>
<accession>A0A8K0DIV2</accession>
<feature type="transmembrane region" description="Helical" evidence="1">
    <location>
        <begin position="191"/>
        <end position="209"/>
    </location>
</feature>
<dbReference type="Proteomes" id="UP000796880">
    <property type="component" value="Unassembled WGS sequence"/>
</dbReference>
<feature type="transmembrane region" description="Helical" evidence="1">
    <location>
        <begin position="410"/>
        <end position="433"/>
    </location>
</feature>
<dbReference type="PANTHER" id="PTHR36714">
    <property type="entry name" value="T23E23.1"/>
    <property type="match status" value="1"/>
</dbReference>
<protein>
    <submittedName>
        <fullName evidence="2">Uncharacterized protein</fullName>
    </submittedName>
</protein>
<dbReference type="OrthoDB" id="1095660at2759"/>
<feature type="transmembrane region" description="Helical" evidence="1">
    <location>
        <begin position="134"/>
        <end position="157"/>
    </location>
</feature>
<keyword evidence="1" id="KW-0812">Transmembrane</keyword>
<feature type="transmembrane region" description="Helical" evidence="1">
    <location>
        <begin position="78"/>
        <end position="98"/>
    </location>
</feature>
<evidence type="ECO:0000256" key="1">
    <source>
        <dbReference type="SAM" id="Phobius"/>
    </source>
</evidence>
<feature type="transmembrane region" description="Helical" evidence="1">
    <location>
        <begin position="163"/>
        <end position="184"/>
    </location>
</feature>
<name>A0A8K0DIV2_9ROSA</name>
<feature type="transmembrane region" description="Helical" evidence="1">
    <location>
        <begin position="20"/>
        <end position="40"/>
    </location>
</feature>
<organism evidence="2 3">
    <name type="scientific">Rhamnella rubrinervis</name>
    <dbReference type="NCBI Taxonomy" id="2594499"/>
    <lineage>
        <taxon>Eukaryota</taxon>
        <taxon>Viridiplantae</taxon>
        <taxon>Streptophyta</taxon>
        <taxon>Embryophyta</taxon>
        <taxon>Tracheophyta</taxon>
        <taxon>Spermatophyta</taxon>
        <taxon>Magnoliopsida</taxon>
        <taxon>eudicotyledons</taxon>
        <taxon>Gunneridae</taxon>
        <taxon>Pentapetalae</taxon>
        <taxon>rosids</taxon>
        <taxon>fabids</taxon>
        <taxon>Rosales</taxon>
        <taxon>Rhamnaceae</taxon>
        <taxon>rhamnoid group</taxon>
        <taxon>Rhamneae</taxon>
        <taxon>Rhamnella</taxon>
    </lineage>
</organism>
<dbReference type="PANTHER" id="PTHR36714:SF7">
    <property type="entry name" value="TRANSMEMBRANE PROTEIN"/>
    <property type="match status" value="1"/>
</dbReference>
<gene>
    <name evidence="2" type="ORF">FNV43_RR26471</name>
</gene>
<keyword evidence="1" id="KW-0472">Membrane</keyword>
<proteinExistence type="predicted"/>
<feature type="transmembrane region" description="Helical" evidence="1">
    <location>
        <begin position="369"/>
        <end position="390"/>
    </location>
</feature>
<sequence length="465" mass="52423">MAIGVLDILRKSLLISSKNINFIIFTIITSLPLFFFLVYYDFPLQKFLLETNEILQENRGHLQFNELMRYLLHELTQLGFYYLAPLHLLELCLVLLIVDLTSKIYRGDGEPLTLKDMVNKPIDMAKLRGTLITFLYVFFLSSCTLLGLIWLLTTFYAFSTSGFYAPVFVFGGTLVILLTLYLAISAVWNMSVVISILEGISGTEALALSSYYSRGSGRCGFILMLLFFVLEMGLRLPCLYIGCYQREVELLHRVASSAWGLRSNGLVEGLICIRHAVYYTDAFPILKPVTHVEKPNTPKEELHFLSTSGIIRSAIEIPCRAILIDLVNFLTAVSTVYSASKFYTTTGRSMSLQDLLENFITNTKWNGPLIAFFMSQLSFISLDAVAYWGGSSPLVSSYNTLLQVIHGVDYFVALVNCLEYSAVWHTAVVISVLEDERGFKEFSSAAKLIEGRRIVGWVFMLVYSV</sequence>
<keyword evidence="1" id="KW-1133">Transmembrane helix</keyword>
<evidence type="ECO:0000313" key="2">
    <source>
        <dbReference type="EMBL" id="KAF3431735.1"/>
    </source>
</evidence>
<feature type="transmembrane region" description="Helical" evidence="1">
    <location>
        <begin position="221"/>
        <end position="243"/>
    </location>
</feature>
<evidence type="ECO:0000313" key="3">
    <source>
        <dbReference type="Proteomes" id="UP000796880"/>
    </source>
</evidence>
<keyword evidence="3" id="KW-1185">Reference proteome</keyword>